<feature type="domain" description="DYW" evidence="4">
    <location>
        <begin position="118"/>
        <end position="149"/>
    </location>
</feature>
<dbReference type="InterPro" id="IPR002885">
    <property type="entry name" value="PPR_rpt"/>
</dbReference>
<name>A0ABD3A4S4_9GENT</name>
<evidence type="ECO:0000313" key="6">
    <source>
        <dbReference type="Proteomes" id="UP001630127"/>
    </source>
</evidence>
<evidence type="ECO:0000256" key="2">
    <source>
        <dbReference type="ARBA" id="ARBA00022737"/>
    </source>
</evidence>
<feature type="repeat" description="PPR" evidence="3">
    <location>
        <begin position="40"/>
        <end position="74"/>
    </location>
</feature>
<dbReference type="Pfam" id="PF14432">
    <property type="entry name" value="DYW_deaminase"/>
    <property type="match status" value="1"/>
</dbReference>
<reference evidence="5 6" key="1">
    <citation type="submission" date="2024-11" db="EMBL/GenBank/DDBJ databases">
        <title>A near-complete genome assembly of Cinchona calisaya.</title>
        <authorList>
            <person name="Lian D.C."/>
            <person name="Zhao X.W."/>
            <person name="Wei L."/>
        </authorList>
    </citation>
    <scope>NUCLEOTIDE SEQUENCE [LARGE SCALE GENOMIC DNA]</scope>
    <source>
        <tissue evidence="5">Nenye</tissue>
    </source>
</reference>
<dbReference type="Gene3D" id="1.25.40.10">
    <property type="entry name" value="Tetratricopeptide repeat domain"/>
    <property type="match status" value="1"/>
</dbReference>
<proteinExistence type="inferred from homology"/>
<evidence type="ECO:0000259" key="4">
    <source>
        <dbReference type="Pfam" id="PF14432"/>
    </source>
</evidence>
<dbReference type="AlphaFoldDB" id="A0ABD3A4S4"/>
<dbReference type="InterPro" id="IPR046849">
    <property type="entry name" value="E2_motif"/>
</dbReference>
<evidence type="ECO:0000256" key="3">
    <source>
        <dbReference type="PROSITE-ProRule" id="PRU00708"/>
    </source>
</evidence>
<gene>
    <name evidence="5" type="ORF">ACH5RR_011395</name>
</gene>
<dbReference type="InterPro" id="IPR032867">
    <property type="entry name" value="DYW_dom"/>
</dbReference>
<dbReference type="Proteomes" id="UP001630127">
    <property type="component" value="Unassembled WGS sequence"/>
</dbReference>
<dbReference type="Pfam" id="PF20431">
    <property type="entry name" value="E_motif"/>
    <property type="match status" value="1"/>
</dbReference>
<dbReference type="PROSITE" id="PS51375">
    <property type="entry name" value="PPR"/>
    <property type="match status" value="1"/>
</dbReference>
<dbReference type="FunFam" id="1.25.40.10:FF:000366">
    <property type="entry name" value="Pentatricopeptide (PPR) repeat-containing protein"/>
    <property type="match status" value="1"/>
</dbReference>
<organism evidence="5 6">
    <name type="scientific">Cinchona calisaya</name>
    <dbReference type="NCBI Taxonomy" id="153742"/>
    <lineage>
        <taxon>Eukaryota</taxon>
        <taxon>Viridiplantae</taxon>
        <taxon>Streptophyta</taxon>
        <taxon>Embryophyta</taxon>
        <taxon>Tracheophyta</taxon>
        <taxon>Spermatophyta</taxon>
        <taxon>Magnoliopsida</taxon>
        <taxon>eudicotyledons</taxon>
        <taxon>Gunneridae</taxon>
        <taxon>Pentapetalae</taxon>
        <taxon>asterids</taxon>
        <taxon>lamiids</taxon>
        <taxon>Gentianales</taxon>
        <taxon>Rubiaceae</taxon>
        <taxon>Cinchonoideae</taxon>
        <taxon>Cinchoneae</taxon>
        <taxon>Cinchona</taxon>
    </lineage>
</organism>
<dbReference type="InterPro" id="IPR011990">
    <property type="entry name" value="TPR-like_helical_dom_sf"/>
</dbReference>
<dbReference type="PANTHER" id="PTHR47926:SF414">
    <property type="entry name" value="PENTATRICOPEPTIDE REPEAT-CONTAINING PROTEIN DOT4, CHLOROPLASTIC-LIKE"/>
    <property type="match status" value="1"/>
</dbReference>
<comment type="caution">
    <text evidence="5">The sequence shown here is derived from an EMBL/GenBank/DDBJ whole genome shotgun (WGS) entry which is preliminary data.</text>
</comment>
<dbReference type="SUPFAM" id="SSF48452">
    <property type="entry name" value="TPR-like"/>
    <property type="match status" value="1"/>
</dbReference>
<dbReference type="InterPro" id="IPR046960">
    <property type="entry name" value="PPR_At4g14850-like_plant"/>
</dbReference>
<protein>
    <recommendedName>
        <fullName evidence="4">DYW domain-containing protein</fullName>
    </recommendedName>
</protein>
<dbReference type="EMBL" id="JBJUIK010000005">
    <property type="protein sequence ID" value="KAL3526739.1"/>
    <property type="molecule type" value="Genomic_DNA"/>
</dbReference>
<keyword evidence="2" id="KW-0677">Repeat</keyword>
<comment type="similarity">
    <text evidence="1">Belongs to the PPR family. PCMP-H subfamily.</text>
</comment>
<sequence length="149" mass="17033">MPVKPDKFVWASLLGGCRIHGNIDLAKQAAEALFEIEPENAATYVTLANIYATAGKWSEVANIRRMMEEKGVVKKPGMSWIDMKRKTHVFLVGDQSHPRSKEIYDFLGEMSKRMKEEGYVPDTDFVLHDVEEEQKEQNLFYHSEKLAVA</sequence>
<keyword evidence="6" id="KW-1185">Reference proteome</keyword>
<evidence type="ECO:0000256" key="1">
    <source>
        <dbReference type="ARBA" id="ARBA00006643"/>
    </source>
</evidence>
<dbReference type="PANTHER" id="PTHR47926">
    <property type="entry name" value="PENTATRICOPEPTIDE REPEAT-CONTAINING PROTEIN"/>
    <property type="match status" value="1"/>
</dbReference>
<dbReference type="InterPro" id="IPR046848">
    <property type="entry name" value="E_motif"/>
</dbReference>
<dbReference type="Pfam" id="PF20430">
    <property type="entry name" value="Eplus_motif"/>
    <property type="match status" value="1"/>
</dbReference>
<evidence type="ECO:0000313" key="5">
    <source>
        <dbReference type="EMBL" id="KAL3526739.1"/>
    </source>
</evidence>
<accession>A0ABD3A4S4</accession>